<gene>
    <name evidence="2" type="ORF">RBWH47_04980</name>
</gene>
<feature type="domain" description="Schlafen AlbA-2" evidence="1">
    <location>
        <begin position="15"/>
        <end position="141"/>
    </location>
</feature>
<reference evidence="2 3" key="1">
    <citation type="journal article" date="2013" name="Mar. Genomics">
        <title>Expression of sulfatases in Rhodopirellula baltica and the diversity of sulfatases in the genus Rhodopirellula.</title>
        <authorList>
            <person name="Wegner C.E."/>
            <person name="Richter-Heitmann T."/>
            <person name="Klindworth A."/>
            <person name="Klockow C."/>
            <person name="Richter M."/>
            <person name="Achstetter T."/>
            <person name="Glockner F.O."/>
            <person name="Harder J."/>
        </authorList>
    </citation>
    <scope>NUCLEOTIDE SEQUENCE [LARGE SCALE GENOMIC DNA]</scope>
    <source>
        <strain evidence="2 3">WH47</strain>
    </source>
</reference>
<dbReference type="AlphaFoldDB" id="F2AU16"/>
<dbReference type="InterPro" id="IPR007421">
    <property type="entry name" value="Schlafen_AlbA_2_dom"/>
</dbReference>
<dbReference type="Gene3D" id="3.30.950.30">
    <property type="entry name" value="Schlafen, AAA domain"/>
    <property type="match status" value="1"/>
</dbReference>
<dbReference type="Pfam" id="PF04326">
    <property type="entry name" value="SLFN_AlbA_2"/>
    <property type="match status" value="1"/>
</dbReference>
<comment type="caution">
    <text evidence="2">The sequence shown here is derived from an EMBL/GenBank/DDBJ whole genome shotgun (WGS) entry which is preliminary data.</text>
</comment>
<accession>F2AU16</accession>
<dbReference type="Gene3D" id="3.30.565.60">
    <property type="match status" value="1"/>
</dbReference>
<sequence length="468" mass="53492">MDESFLRELLAKPTEVEWLEFKEAKSNFHFDELGRYFSALSNEANLCKKACAWLIFGVTDKTPRQIVGTRYRGDSDGKGLESLKQELAKKTNHEITFSDIHQITMEGKRVLVFEIPAAPHGVPTTWDDTAYGRIGEKLRPLTIQKLEAIRLQMGQADWSAQICEDATVDDLDERAIQFAREKYAEKHPHLFDEVSNWDDSTFLVKSKINRPDGITRAAVVLLGKPESVHHISPAVAKISWLLRDADGNTLDYYHFEPPFILAVDPLFDRIRNLTYRYLPDETLFPTEVSQYDSWVIREALHNCIAHMDYSTGGQITVIEDKDSLSFTNPGDFIPGTVERVLTRNAPSETYRNRCLAEAMVNFKMIDTIGSGIRKMFTSQRKRFFPMPEFDLSARREIAVRIYGRVIDERYTRMLISQTELSLFDVVALDKVQKGNALTDDEYQSVEKTEAGRRTSVESASLCRCCCLD</sequence>
<dbReference type="EMBL" id="AFAR01000171">
    <property type="protein sequence ID" value="EGF26807.1"/>
    <property type="molecule type" value="Genomic_DNA"/>
</dbReference>
<name>F2AU16_RHOBT</name>
<proteinExistence type="predicted"/>
<dbReference type="PANTHER" id="PTHR30595:SF6">
    <property type="entry name" value="SCHLAFEN ALBA-2 DOMAIN-CONTAINING PROTEIN"/>
    <property type="match status" value="1"/>
</dbReference>
<evidence type="ECO:0000313" key="3">
    <source>
        <dbReference type="Proteomes" id="UP000006222"/>
    </source>
</evidence>
<evidence type="ECO:0000313" key="2">
    <source>
        <dbReference type="EMBL" id="EGF26807.1"/>
    </source>
</evidence>
<protein>
    <submittedName>
        <fullName evidence="2">Transcriptional regulator</fullName>
    </submittedName>
</protein>
<dbReference type="PANTHER" id="PTHR30595">
    <property type="entry name" value="GLPR-RELATED TRANSCRIPTIONAL REPRESSOR"/>
    <property type="match status" value="1"/>
</dbReference>
<dbReference type="Pfam" id="PF13749">
    <property type="entry name" value="HATPase_c_4"/>
    <property type="match status" value="1"/>
</dbReference>
<organism evidence="2 3">
    <name type="scientific">Rhodopirellula baltica WH47</name>
    <dbReference type="NCBI Taxonomy" id="991778"/>
    <lineage>
        <taxon>Bacteria</taxon>
        <taxon>Pseudomonadati</taxon>
        <taxon>Planctomycetota</taxon>
        <taxon>Planctomycetia</taxon>
        <taxon>Pirellulales</taxon>
        <taxon>Pirellulaceae</taxon>
        <taxon>Rhodopirellula</taxon>
    </lineage>
</organism>
<dbReference type="PATRIC" id="fig|991778.3.peg.3414"/>
<dbReference type="Proteomes" id="UP000006222">
    <property type="component" value="Unassembled WGS sequence"/>
</dbReference>
<dbReference type="InterPro" id="IPR038475">
    <property type="entry name" value="RecG_C_sf"/>
</dbReference>
<evidence type="ECO:0000259" key="1">
    <source>
        <dbReference type="Pfam" id="PF04326"/>
    </source>
</evidence>
<dbReference type="InterPro" id="IPR038461">
    <property type="entry name" value="Schlafen_AlbA_2_dom_sf"/>
</dbReference>
<dbReference type="RefSeq" id="WP_007327127.1">
    <property type="nucleotide sequence ID" value="NZ_AFAR01000171.1"/>
</dbReference>